<dbReference type="SUPFAM" id="SSF53383">
    <property type="entry name" value="PLP-dependent transferases"/>
    <property type="match status" value="1"/>
</dbReference>
<dbReference type="OrthoDB" id="5978656at2759"/>
<comment type="cofactor">
    <cofactor evidence="4 5">
        <name>pyridoxal 5'-phosphate</name>
        <dbReference type="ChEBI" id="CHEBI:597326"/>
    </cofactor>
</comment>
<feature type="binding site" evidence="4">
    <location>
        <position position="112"/>
    </location>
    <ligand>
        <name>pyridoxal 5'-phosphate</name>
        <dbReference type="ChEBI" id="CHEBI:597326"/>
    </ligand>
</feature>
<feature type="binding site" evidence="4">
    <location>
        <position position="223"/>
    </location>
    <ligand>
        <name>pyridoxal 5'-phosphate</name>
        <dbReference type="ChEBI" id="CHEBI:597326"/>
    </ligand>
</feature>
<organism evidence="6 7">
    <name type="scientific">Metschnikowia bicuspidata</name>
    <dbReference type="NCBI Taxonomy" id="27322"/>
    <lineage>
        <taxon>Eukaryota</taxon>
        <taxon>Fungi</taxon>
        <taxon>Dikarya</taxon>
        <taxon>Ascomycota</taxon>
        <taxon>Saccharomycotina</taxon>
        <taxon>Pichiomycetes</taxon>
        <taxon>Metschnikowiaceae</taxon>
        <taxon>Metschnikowia</taxon>
    </lineage>
</organism>
<dbReference type="NCBIfam" id="TIGR01814">
    <property type="entry name" value="kynureninase"/>
    <property type="match status" value="1"/>
</dbReference>
<dbReference type="InterPro" id="IPR010111">
    <property type="entry name" value="Kynureninase"/>
</dbReference>
<dbReference type="GO" id="GO:0034354">
    <property type="term" value="P:'de novo' NAD+ biosynthetic process from L-tryptophan"/>
    <property type="evidence" value="ECO:0007669"/>
    <property type="project" value="UniProtKB-UniRule"/>
</dbReference>
<feature type="modified residue" description="N6-(pyridoxal phosphate)lysine" evidence="4">
    <location>
        <position position="249"/>
    </location>
</feature>
<dbReference type="HAMAP" id="MF_01970">
    <property type="entry name" value="Kynureninase"/>
    <property type="match status" value="1"/>
</dbReference>
<evidence type="ECO:0000313" key="7">
    <source>
        <dbReference type="Proteomes" id="UP000268321"/>
    </source>
</evidence>
<protein>
    <recommendedName>
        <fullName evidence="4 5">Kynureninase</fullName>
        <ecNumber evidence="4 5">3.7.1.3</ecNumber>
    </recommendedName>
    <alternativeName>
        <fullName evidence="4">Biosynthesis of nicotinic acid protein 5</fullName>
    </alternativeName>
    <alternativeName>
        <fullName evidence="4">L-kynurenine hydrolase</fullName>
    </alternativeName>
</protein>
<dbReference type="GO" id="GO:0030170">
    <property type="term" value="F:pyridoxal phosphate binding"/>
    <property type="evidence" value="ECO:0007669"/>
    <property type="project" value="UniProtKB-UniRule"/>
</dbReference>
<dbReference type="InterPro" id="IPR015422">
    <property type="entry name" value="PyrdxlP-dep_Trfase_small"/>
</dbReference>
<dbReference type="AlphaFoldDB" id="A0A4P9ZGH2"/>
<dbReference type="Pfam" id="PF22580">
    <property type="entry name" value="KYNU_C"/>
    <property type="match status" value="1"/>
</dbReference>
<comment type="catalytic activity">
    <reaction evidence="4 5">
        <text>L-kynurenine + H2O = anthranilate + L-alanine + H(+)</text>
        <dbReference type="Rhea" id="RHEA:16813"/>
        <dbReference type="ChEBI" id="CHEBI:15377"/>
        <dbReference type="ChEBI" id="CHEBI:15378"/>
        <dbReference type="ChEBI" id="CHEBI:16567"/>
        <dbReference type="ChEBI" id="CHEBI:57959"/>
        <dbReference type="ChEBI" id="CHEBI:57972"/>
        <dbReference type="EC" id="3.7.1.3"/>
    </reaction>
</comment>
<name>A0A4P9ZGH2_9ASCO</name>
<dbReference type="UniPathway" id="UPA00253">
    <property type="reaction ID" value="UER00329"/>
</dbReference>
<evidence type="ECO:0000256" key="5">
    <source>
        <dbReference type="PIRNR" id="PIRNR038800"/>
    </source>
</evidence>
<evidence type="ECO:0000256" key="2">
    <source>
        <dbReference type="ARBA" id="ARBA00022801"/>
    </source>
</evidence>
<comment type="caution">
    <text evidence="4">Lacks conserved residue(s) required for the propagation of feature annotation.</text>
</comment>
<dbReference type="EMBL" id="ML004433">
    <property type="protein sequence ID" value="RKP32184.1"/>
    <property type="molecule type" value="Genomic_DNA"/>
</dbReference>
<evidence type="ECO:0000256" key="3">
    <source>
        <dbReference type="ARBA" id="ARBA00022898"/>
    </source>
</evidence>
<feature type="binding site" evidence="4">
    <location>
        <position position="311"/>
    </location>
    <ligand>
        <name>pyridoxal 5'-phosphate</name>
        <dbReference type="ChEBI" id="CHEBI:597326"/>
    </ligand>
</feature>
<comment type="catalytic activity">
    <reaction evidence="5">
        <text>3-hydroxy-L-kynurenine + H2O = 3-hydroxyanthranilate + L-alanine + H(+)</text>
        <dbReference type="Rhea" id="RHEA:25143"/>
        <dbReference type="ChEBI" id="CHEBI:15377"/>
        <dbReference type="ChEBI" id="CHEBI:15378"/>
        <dbReference type="ChEBI" id="CHEBI:36559"/>
        <dbReference type="ChEBI" id="CHEBI:57972"/>
        <dbReference type="ChEBI" id="CHEBI:58125"/>
        <dbReference type="EC" id="3.7.1.3"/>
    </reaction>
</comment>
<sequence>MNQDEEFPTHRDEFAVPTFGTLGLQPPNGSDFTSDSRAIYFCGNSLGLLPLRTKTAIADELSAWAGRGVESHFNHPNPKKTPWADIDLPILELLAPMVGAKINEVAAMNSLTANLNALLIAFYKPTGKRLKILFEKDAFPSDYYAFLNMVKLHGYDESSLVQLQVPSGKTYLHTEVVLDAIDCHKDELALVCLPGIQFYTGQLFDIETITAHAHKYCITVGWDLAHVAGNVPVQLHAWDVDFAAWCSYKYLNSGPGAIGGIFVHERFTWDNSTQKYAPRLAGWWGTDASERFQMLKKFNPIQSALSYRQSNPSVLDCVALQASLEVFRAAGGVSTLRKKSVALTNYMELLLVQSSYYVPQYGASTLYGFKILTPLDENARGAQLSLLFQPLYEQSDKNVMEAVFRHLHDRAIICDERYPGVIRFAPTPLYNTFREIEIVVERVNEALKSHRGTLGL</sequence>
<dbReference type="GO" id="GO:0019441">
    <property type="term" value="P:L-tryptophan catabolic process to kynurenine"/>
    <property type="evidence" value="ECO:0007669"/>
    <property type="project" value="TreeGrafter"/>
</dbReference>
<dbReference type="GO" id="GO:0019805">
    <property type="term" value="P:quinolinate biosynthetic process"/>
    <property type="evidence" value="ECO:0007669"/>
    <property type="project" value="UniProtKB-UniRule"/>
</dbReference>
<dbReference type="GO" id="GO:0097053">
    <property type="term" value="P:L-kynurenine catabolic process"/>
    <property type="evidence" value="ECO:0007669"/>
    <property type="project" value="UniProtKB-UniRule"/>
</dbReference>
<accession>A0A4P9ZGH2</accession>
<comment type="pathway">
    <text evidence="4 5">Amino-acid degradation; L-kynurenine degradation; L-alanine and anthranilate from L-kynurenine: step 1/1.</text>
</comment>
<dbReference type="EC" id="3.7.1.3" evidence="4 5"/>
<dbReference type="InterPro" id="IPR015424">
    <property type="entry name" value="PyrdxlP-dep_Trfase"/>
</dbReference>
<feature type="binding site" evidence="4">
    <location>
        <position position="111"/>
    </location>
    <ligand>
        <name>pyridoxal 5'-phosphate</name>
        <dbReference type="ChEBI" id="CHEBI:597326"/>
    </ligand>
</feature>
<feature type="binding site" evidence="4">
    <location>
        <begin position="139"/>
        <end position="142"/>
    </location>
    <ligand>
        <name>pyridoxal 5'-phosphate</name>
        <dbReference type="ChEBI" id="CHEBI:597326"/>
    </ligand>
</feature>
<evidence type="ECO:0000256" key="4">
    <source>
        <dbReference type="HAMAP-Rule" id="MF_03017"/>
    </source>
</evidence>
<dbReference type="GO" id="GO:0005737">
    <property type="term" value="C:cytoplasm"/>
    <property type="evidence" value="ECO:0007669"/>
    <property type="project" value="UniProtKB-SubCell"/>
</dbReference>
<dbReference type="InterPro" id="IPR015421">
    <property type="entry name" value="PyrdxlP-dep_Trfase_major"/>
</dbReference>
<keyword evidence="2 4" id="KW-0378">Hydrolase</keyword>
<keyword evidence="1 4" id="KW-0662">Pyridine nucleotide biosynthesis</keyword>
<dbReference type="Proteomes" id="UP000268321">
    <property type="component" value="Unassembled WGS sequence"/>
</dbReference>
<comment type="pathway">
    <text evidence="4 5">Cofactor biosynthesis; NAD(+) biosynthesis; quinolinate from L-kynurenine: step 2/3.</text>
</comment>
<dbReference type="Gene3D" id="3.40.640.10">
    <property type="entry name" value="Type I PLP-dependent aspartate aminotransferase-like (Major domain)"/>
    <property type="match status" value="1"/>
</dbReference>
<feature type="binding site" evidence="4">
    <location>
        <position position="283"/>
    </location>
    <ligand>
        <name>pyridoxal 5'-phosphate</name>
        <dbReference type="ChEBI" id="CHEBI:597326"/>
    </ligand>
</feature>
<dbReference type="PANTHER" id="PTHR14084">
    <property type="entry name" value="KYNURENINASE"/>
    <property type="match status" value="1"/>
</dbReference>
<comment type="subunit">
    <text evidence="4 5">Homodimer.</text>
</comment>
<comment type="similarity">
    <text evidence="4 5">Belongs to the kynureninase family.</text>
</comment>
<dbReference type="UniPathway" id="UPA00334">
    <property type="reaction ID" value="UER00455"/>
</dbReference>
<evidence type="ECO:0000256" key="1">
    <source>
        <dbReference type="ARBA" id="ARBA00022642"/>
    </source>
</evidence>
<keyword evidence="4 5" id="KW-0963">Cytoplasm</keyword>
<keyword evidence="3 4" id="KW-0663">Pyridoxal phosphate</keyword>
<dbReference type="PANTHER" id="PTHR14084:SF0">
    <property type="entry name" value="KYNURENINASE"/>
    <property type="match status" value="1"/>
</dbReference>
<dbReference type="GO" id="GO:0043420">
    <property type="term" value="P:anthranilate metabolic process"/>
    <property type="evidence" value="ECO:0007669"/>
    <property type="project" value="UniProtKB-UniRule"/>
</dbReference>
<comment type="function">
    <text evidence="4 5">Catalyzes the cleavage of L-kynurenine (L-Kyn) and L-3-hydroxykynurenine (L-3OHKyn) into anthranilic acid (AA) and 3-hydroxyanthranilic acid (3-OHAA), respectively.</text>
</comment>
<comment type="subcellular location">
    <subcellularLocation>
        <location evidence="4 5">Cytoplasm</location>
    </subcellularLocation>
</comment>
<reference evidence="7" key="1">
    <citation type="journal article" date="2018" name="Nat. Microbiol.">
        <title>Leveraging single-cell genomics to expand the fungal tree of life.</title>
        <authorList>
            <person name="Ahrendt S.R."/>
            <person name="Quandt C.A."/>
            <person name="Ciobanu D."/>
            <person name="Clum A."/>
            <person name="Salamov A."/>
            <person name="Andreopoulos B."/>
            <person name="Cheng J.F."/>
            <person name="Woyke T."/>
            <person name="Pelin A."/>
            <person name="Henrissat B."/>
            <person name="Reynolds N.K."/>
            <person name="Benny G.L."/>
            <person name="Smith M.E."/>
            <person name="James T.Y."/>
            <person name="Grigoriev I.V."/>
        </authorList>
    </citation>
    <scope>NUCLEOTIDE SEQUENCE [LARGE SCALE GENOMIC DNA]</scope>
    <source>
        <strain evidence="7">Baker2002</strain>
    </source>
</reference>
<dbReference type="Gene3D" id="3.90.1150.10">
    <property type="entry name" value="Aspartate Aminotransferase, domain 1"/>
    <property type="match status" value="1"/>
</dbReference>
<feature type="binding site" evidence="4">
    <location>
        <position position="226"/>
    </location>
    <ligand>
        <name>pyridoxal 5'-phosphate</name>
        <dbReference type="ChEBI" id="CHEBI:597326"/>
    </ligand>
</feature>
<feature type="binding site" evidence="4">
    <location>
        <position position="248"/>
    </location>
    <ligand>
        <name>pyridoxal 5'-phosphate</name>
        <dbReference type="ChEBI" id="CHEBI:597326"/>
    </ligand>
</feature>
<gene>
    <name evidence="4" type="primary">BNA5</name>
    <name evidence="6" type="ORF">METBISCDRAFT_25934</name>
</gene>
<keyword evidence="7" id="KW-1185">Reference proteome</keyword>
<dbReference type="GO" id="GO:0030429">
    <property type="term" value="F:kynureninase activity"/>
    <property type="evidence" value="ECO:0007669"/>
    <property type="project" value="UniProtKB-UniRule"/>
</dbReference>
<evidence type="ECO:0000313" key="6">
    <source>
        <dbReference type="EMBL" id="RKP32184.1"/>
    </source>
</evidence>
<dbReference type="FunFam" id="3.40.640.10:FF:000031">
    <property type="entry name" value="Kynureninase"/>
    <property type="match status" value="1"/>
</dbReference>
<proteinExistence type="inferred from homology"/>
<dbReference type="PIRSF" id="PIRSF038800">
    <property type="entry name" value="KYNU"/>
    <property type="match status" value="1"/>
</dbReference>